<feature type="transmembrane region" description="Helical" evidence="12">
    <location>
        <begin position="312"/>
        <end position="331"/>
    </location>
</feature>
<dbReference type="Pfam" id="PF00487">
    <property type="entry name" value="FA_desaturase"/>
    <property type="match status" value="1"/>
</dbReference>
<dbReference type="Proteomes" id="UP000295341">
    <property type="component" value="Unassembled WGS sequence"/>
</dbReference>
<evidence type="ECO:0000313" key="14">
    <source>
        <dbReference type="EMBL" id="TDU31631.1"/>
    </source>
</evidence>
<keyword evidence="3" id="KW-1003">Cell membrane</keyword>
<keyword evidence="4" id="KW-0997">Cell inner membrane</keyword>
<proteinExistence type="inferred from homology"/>
<name>A0A4R7PDL3_9GAMM</name>
<keyword evidence="11 12" id="KW-0472">Membrane</keyword>
<evidence type="ECO:0000259" key="13">
    <source>
        <dbReference type="Pfam" id="PF00487"/>
    </source>
</evidence>
<keyword evidence="5 12" id="KW-0812">Transmembrane</keyword>
<keyword evidence="8" id="KW-0560">Oxidoreductase</keyword>
<dbReference type="PANTHER" id="PTHR38674:SF1">
    <property type="entry name" value="ALKANE 1-MONOOXYGENASE 1"/>
    <property type="match status" value="1"/>
</dbReference>
<dbReference type="CDD" id="cd03512">
    <property type="entry name" value="Alkane-hydroxylase"/>
    <property type="match status" value="1"/>
</dbReference>
<keyword evidence="15" id="KW-1185">Reference proteome</keyword>
<dbReference type="AlphaFoldDB" id="A0A4R7PDL3"/>
<dbReference type="PANTHER" id="PTHR38674">
    <property type="entry name" value="ALKANE 1-MONOOXYGENASE 1"/>
    <property type="match status" value="1"/>
</dbReference>
<evidence type="ECO:0000256" key="1">
    <source>
        <dbReference type="ARBA" id="ARBA00004429"/>
    </source>
</evidence>
<dbReference type="InterPro" id="IPR005804">
    <property type="entry name" value="FA_desaturase_dom"/>
</dbReference>
<feature type="domain" description="Fatty acid desaturase" evidence="13">
    <location>
        <begin position="103"/>
        <end position="302"/>
    </location>
</feature>
<feature type="transmembrane region" description="Helical" evidence="12">
    <location>
        <begin position="7"/>
        <end position="23"/>
    </location>
</feature>
<dbReference type="GO" id="GO:0004497">
    <property type="term" value="F:monooxygenase activity"/>
    <property type="evidence" value="ECO:0007669"/>
    <property type="project" value="UniProtKB-KW"/>
</dbReference>
<sequence length="378" mass="42058">MLDTLRYYLVPATTLCGVIGFLIGGNAVWLGLATFPVLLLFDVVLPRDEARRHRVVPFLADLALYLHVALIVALYAAFAASVQRGLNPLTGPGAASQIVGSLLSLGWLSAVPNLPVAHELMHRRHWFPRRMAQLASTFYGDPNRDVGHVLTHHIHLDTPRDCDTPYRGEILYTFVWRATFGSYADAVRCEAGNLRRSGRSAWSLRNRLWQQLALLALPPGLCAVFAGPVAALICMGAMFIGKALVEGFNYFQHYGLLRVEGAPVQLHHAWNHLGPVVRPLGVEITNHIHHHLDSYRRFYELPPEPQAPQMPSLFLCFLLGLVPPLWFAWVAKPRLRDWDRRFATPAERKLAMAANARAGWPLWLEDGGAATASVTARA</sequence>
<gene>
    <name evidence="14" type="ORF">DFR24_1004</name>
</gene>
<dbReference type="GO" id="GO:0005886">
    <property type="term" value="C:plasma membrane"/>
    <property type="evidence" value="ECO:0007669"/>
    <property type="project" value="UniProtKB-SubCell"/>
</dbReference>
<keyword evidence="6" id="KW-0479">Metal-binding</keyword>
<evidence type="ECO:0000256" key="12">
    <source>
        <dbReference type="SAM" id="Phobius"/>
    </source>
</evidence>
<dbReference type="GO" id="GO:0046872">
    <property type="term" value="F:metal ion binding"/>
    <property type="evidence" value="ECO:0007669"/>
    <property type="project" value="UniProtKB-KW"/>
</dbReference>
<evidence type="ECO:0000256" key="9">
    <source>
        <dbReference type="ARBA" id="ARBA00023004"/>
    </source>
</evidence>
<dbReference type="GO" id="GO:0006629">
    <property type="term" value="P:lipid metabolic process"/>
    <property type="evidence" value="ECO:0007669"/>
    <property type="project" value="InterPro"/>
</dbReference>
<evidence type="ECO:0000313" key="15">
    <source>
        <dbReference type="Proteomes" id="UP000295341"/>
    </source>
</evidence>
<evidence type="ECO:0000256" key="5">
    <source>
        <dbReference type="ARBA" id="ARBA00022692"/>
    </source>
</evidence>
<keyword evidence="7 12" id="KW-1133">Transmembrane helix</keyword>
<feature type="transmembrane region" description="Helical" evidence="12">
    <location>
        <begin position="58"/>
        <end position="78"/>
    </location>
</feature>
<organism evidence="14 15">
    <name type="scientific">Panacagrimonas perspica</name>
    <dbReference type="NCBI Taxonomy" id="381431"/>
    <lineage>
        <taxon>Bacteria</taxon>
        <taxon>Pseudomonadati</taxon>
        <taxon>Pseudomonadota</taxon>
        <taxon>Gammaproteobacteria</taxon>
        <taxon>Nevskiales</taxon>
        <taxon>Nevskiaceae</taxon>
        <taxon>Panacagrimonas</taxon>
    </lineage>
</organism>
<dbReference type="InterPro" id="IPR033885">
    <property type="entry name" value="AlkB/XylM"/>
</dbReference>
<evidence type="ECO:0000256" key="2">
    <source>
        <dbReference type="ARBA" id="ARBA00010823"/>
    </source>
</evidence>
<dbReference type="RefSeq" id="WP_281280141.1">
    <property type="nucleotide sequence ID" value="NZ_MWIN01000012.1"/>
</dbReference>
<feature type="transmembrane region" description="Helical" evidence="12">
    <location>
        <begin position="29"/>
        <end position="46"/>
    </location>
</feature>
<comment type="similarity">
    <text evidence="2">Belongs to the fatty acid desaturase type 1 family. AlkB subfamily.</text>
</comment>
<feature type="transmembrane region" description="Helical" evidence="12">
    <location>
        <begin position="98"/>
        <end position="121"/>
    </location>
</feature>
<keyword evidence="10 14" id="KW-0503">Monooxygenase</keyword>
<keyword evidence="9" id="KW-0408">Iron</keyword>
<accession>A0A4R7PDL3</accession>
<evidence type="ECO:0000256" key="4">
    <source>
        <dbReference type="ARBA" id="ARBA00022519"/>
    </source>
</evidence>
<evidence type="ECO:0000256" key="11">
    <source>
        <dbReference type="ARBA" id="ARBA00023136"/>
    </source>
</evidence>
<evidence type="ECO:0000256" key="6">
    <source>
        <dbReference type="ARBA" id="ARBA00022723"/>
    </source>
</evidence>
<evidence type="ECO:0000256" key="7">
    <source>
        <dbReference type="ARBA" id="ARBA00022989"/>
    </source>
</evidence>
<evidence type="ECO:0000256" key="8">
    <source>
        <dbReference type="ARBA" id="ARBA00023002"/>
    </source>
</evidence>
<comment type="subcellular location">
    <subcellularLocation>
        <location evidence="1">Cell inner membrane</location>
        <topology evidence="1">Multi-pass membrane protein</topology>
    </subcellularLocation>
</comment>
<protein>
    <submittedName>
        <fullName evidence="14">Alkane 1-monooxygenase</fullName>
    </submittedName>
</protein>
<comment type="caution">
    <text evidence="14">The sequence shown here is derived from an EMBL/GenBank/DDBJ whole genome shotgun (WGS) entry which is preliminary data.</text>
</comment>
<dbReference type="EMBL" id="SOBT01000008">
    <property type="protein sequence ID" value="TDU31631.1"/>
    <property type="molecule type" value="Genomic_DNA"/>
</dbReference>
<evidence type="ECO:0000256" key="3">
    <source>
        <dbReference type="ARBA" id="ARBA00022475"/>
    </source>
</evidence>
<reference evidence="14 15" key="1">
    <citation type="submission" date="2019-03" db="EMBL/GenBank/DDBJ databases">
        <title>Genomic Encyclopedia of Type Strains, Phase IV (KMG-IV): sequencing the most valuable type-strain genomes for metagenomic binning, comparative biology and taxonomic classification.</title>
        <authorList>
            <person name="Goeker M."/>
        </authorList>
    </citation>
    <scope>NUCLEOTIDE SEQUENCE [LARGE SCALE GENOMIC DNA]</scope>
    <source>
        <strain evidence="14 15">DSM 26377</strain>
    </source>
</reference>
<evidence type="ECO:0000256" key="10">
    <source>
        <dbReference type="ARBA" id="ARBA00023033"/>
    </source>
</evidence>
<feature type="transmembrane region" description="Helical" evidence="12">
    <location>
        <begin position="212"/>
        <end position="240"/>
    </location>
</feature>